<keyword evidence="1" id="KW-0479">Metal-binding</keyword>
<dbReference type="InterPro" id="IPR039647">
    <property type="entry name" value="EF_hand_pair_protein_CML-like"/>
</dbReference>
<dbReference type="GO" id="GO:0043226">
    <property type="term" value="C:organelle"/>
    <property type="evidence" value="ECO:0007669"/>
    <property type="project" value="UniProtKB-ARBA"/>
</dbReference>
<dbReference type="AlphaFoldDB" id="A0A3A4AP70"/>
<dbReference type="InterPro" id="IPR018247">
    <property type="entry name" value="EF_Hand_1_Ca_BS"/>
</dbReference>
<evidence type="ECO:0000259" key="3">
    <source>
        <dbReference type="PROSITE" id="PS50222"/>
    </source>
</evidence>
<dbReference type="GO" id="GO:0005509">
    <property type="term" value="F:calcium ion binding"/>
    <property type="evidence" value="ECO:0007669"/>
    <property type="project" value="InterPro"/>
</dbReference>
<dbReference type="SMART" id="SM00054">
    <property type="entry name" value="EFh"/>
    <property type="match status" value="2"/>
</dbReference>
<dbReference type="RefSeq" id="WP_119928495.1">
    <property type="nucleotide sequence ID" value="NZ_QZEY01000009.1"/>
</dbReference>
<feature type="domain" description="EF-hand" evidence="3">
    <location>
        <begin position="2"/>
        <end position="37"/>
    </location>
</feature>
<dbReference type="PROSITE" id="PS00018">
    <property type="entry name" value="EF_HAND_1"/>
    <property type="match status" value="2"/>
</dbReference>
<accession>A0A3A4AP70</accession>
<evidence type="ECO:0000256" key="1">
    <source>
        <dbReference type="ARBA" id="ARBA00022723"/>
    </source>
</evidence>
<organism evidence="4 5">
    <name type="scientific">Bailinhaonella thermotolerans</name>
    <dbReference type="NCBI Taxonomy" id="1070861"/>
    <lineage>
        <taxon>Bacteria</taxon>
        <taxon>Bacillati</taxon>
        <taxon>Actinomycetota</taxon>
        <taxon>Actinomycetes</taxon>
        <taxon>Streptosporangiales</taxon>
        <taxon>Streptosporangiaceae</taxon>
        <taxon>Bailinhaonella</taxon>
    </lineage>
</organism>
<proteinExistence type="predicted"/>
<evidence type="ECO:0000256" key="2">
    <source>
        <dbReference type="ARBA" id="ARBA00022737"/>
    </source>
</evidence>
<comment type="caution">
    <text evidence="4">The sequence shown here is derived from an EMBL/GenBank/DDBJ whole genome shotgun (WGS) entry which is preliminary data.</text>
</comment>
<dbReference type="FunFam" id="1.10.238.10:FF:000178">
    <property type="entry name" value="Calmodulin-2 A"/>
    <property type="match status" value="1"/>
</dbReference>
<keyword evidence="2" id="KW-0677">Repeat</keyword>
<keyword evidence="5" id="KW-1185">Reference proteome</keyword>
<sequence length="79" mass="8531">MADTNEYAATFQLVDTDGDGRISAEEMQRLMAALGLEFSVAAALEAVASIDRNGDGRISLDEFATFMSKAQYRGRHAQG</sequence>
<protein>
    <submittedName>
        <fullName evidence="4">EF-hand domain-containing protein</fullName>
    </submittedName>
</protein>
<evidence type="ECO:0000313" key="4">
    <source>
        <dbReference type="EMBL" id="RJL30349.1"/>
    </source>
</evidence>
<dbReference type="InterPro" id="IPR002048">
    <property type="entry name" value="EF_hand_dom"/>
</dbReference>
<dbReference type="Pfam" id="PF13499">
    <property type="entry name" value="EF-hand_7"/>
    <property type="match status" value="1"/>
</dbReference>
<dbReference type="Gene3D" id="1.10.238.10">
    <property type="entry name" value="EF-hand"/>
    <property type="match status" value="1"/>
</dbReference>
<name>A0A3A4AP70_9ACTN</name>
<dbReference type="OrthoDB" id="4563420at2"/>
<dbReference type="SUPFAM" id="SSF47473">
    <property type="entry name" value="EF-hand"/>
    <property type="match status" value="1"/>
</dbReference>
<gene>
    <name evidence="4" type="ORF">D5H75_22470</name>
</gene>
<feature type="domain" description="EF-hand" evidence="3">
    <location>
        <begin position="38"/>
        <end position="73"/>
    </location>
</feature>
<dbReference type="InterPro" id="IPR011992">
    <property type="entry name" value="EF-hand-dom_pair"/>
</dbReference>
<dbReference type="EMBL" id="QZEY01000009">
    <property type="protein sequence ID" value="RJL30349.1"/>
    <property type="molecule type" value="Genomic_DNA"/>
</dbReference>
<dbReference type="Proteomes" id="UP000265768">
    <property type="component" value="Unassembled WGS sequence"/>
</dbReference>
<evidence type="ECO:0000313" key="5">
    <source>
        <dbReference type="Proteomes" id="UP000265768"/>
    </source>
</evidence>
<dbReference type="PANTHER" id="PTHR10891">
    <property type="entry name" value="EF-HAND CALCIUM-BINDING DOMAIN CONTAINING PROTEIN"/>
    <property type="match status" value="1"/>
</dbReference>
<reference evidence="4 5" key="1">
    <citation type="submission" date="2018-09" db="EMBL/GenBank/DDBJ databases">
        <title>YIM 75507 draft genome.</title>
        <authorList>
            <person name="Tang S."/>
            <person name="Feng Y."/>
        </authorList>
    </citation>
    <scope>NUCLEOTIDE SEQUENCE [LARGE SCALE GENOMIC DNA]</scope>
    <source>
        <strain evidence="4 5">YIM 75507</strain>
    </source>
</reference>
<dbReference type="CDD" id="cd00051">
    <property type="entry name" value="EFh"/>
    <property type="match status" value="1"/>
</dbReference>
<dbReference type="PROSITE" id="PS50222">
    <property type="entry name" value="EF_HAND_2"/>
    <property type="match status" value="2"/>
</dbReference>